<dbReference type="RefSeq" id="WP_010620132.1">
    <property type="nucleotide sequence ID" value="NZ_PUFO01000007.1"/>
</dbReference>
<evidence type="ECO:0000256" key="1">
    <source>
        <dbReference type="SAM" id="MobiDB-lite"/>
    </source>
</evidence>
<dbReference type="Proteomes" id="UP000294854">
    <property type="component" value="Unassembled WGS sequence"/>
</dbReference>
<dbReference type="SUPFAM" id="SSF52833">
    <property type="entry name" value="Thioredoxin-like"/>
    <property type="match status" value="1"/>
</dbReference>
<evidence type="ECO:0000313" key="3">
    <source>
        <dbReference type="Proteomes" id="UP000294854"/>
    </source>
</evidence>
<proteinExistence type="predicted"/>
<dbReference type="Gene3D" id="3.40.30.10">
    <property type="entry name" value="Glutaredoxin"/>
    <property type="match status" value="1"/>
</dbReference>
<dbReference type="Pfam" id="PF13743">
    <property type="entry name" value="Thioredoxin_5"/>
    <property type="match status" value="1"/>
</dbReference>
<evidence type="ECO:0008006" key="4">
    <source>
        <dbReference type="Google" id="ProtNLM"/>
    </source>
</evidence>
<gene>
    <name evidence="2" type="ORF">C5L31_001221</name>
</gene>
<comment type="caution">
    <text evidence="2">The sequence shown here is derived from an EMBL/GenBank/DDBJ whole genome shotgun (WGS) entry which is preliminary data.</text>
</comment>
<dbReference type="EMBL" id="PUFO01000007">
    <property type="protein sequence ID" value="TDG80645.1"/>
    <property type="molecule type" value="Genomic_DNA"/>
</dbReference>
<dbReference type="OrthoDB" id="2156137at2"/>
<dbReference type="AlphaFoldDB" id="A0A4R5NUF0"/>
<feature type="region of interest" description="Disordered" evidence="1">
    <location>
        <begin position="185"/>
        <end position="206"/>
    </location>
</feature>
<name>A0A4R5NUF0_9LACO</name>
<evidence type="ECO:0000313" key="2">
    <source>
        <dbReference type="EMBL" id="TDG80645.1"/>
    </source>
</evidence>
<keyword evidence="3" id="KW-1185">Reference proteome</keyword>
<protein>
    <recommendedName>
        <fullName evidence="4">Dithiol-disulfide isomerase</fullName>
    </recommendedName>
</protein>
<accession>A0A4R5NUF0</accession>
<sequence>MLEVYLFVNPLGGKCMSSEQNIIKLANELPDQLSYQFVPMLSMQLNDSPIGSNTVSLTDRNQTFAQHYQTVLDYKAALFQGKKRGRQFLLELQGALLKAGQQYSDSLVQGVAKTVNLDLEMFLEDRQSNLAKRAFKADQRLAAEMKVEHASTAVIYNALSDESGLRVDDVSYPVLREVCERQGFTPTSSIQTPTSNFDNHPHLRVL</sequence>
<reference evidence="2 3" key="1">
    <citation type="journal article" date="2019" name="Appl. Microbiol. Biotechnol.">
        <title>Uncovering carbohydrate metabolism through a genotype-phenotype association study of 56 lactic acid bacteria genomes.</title>
        <authorList>
            <person name="Buron-Moles G."/>
            <person name="Chailyan A."/>
            <person name="Dolejs I."/>
            <person name="Forster J."/>
            <person name="Miks M.H."/>
        </authorList>
    </citation>
    <scope>NUCLEOTIDE SEQUENCE [LARGE SCALE GENOMIC DNA]</scope>
    <source>
        <strain evidence="2 3">ATCC 49373</strain>
    </source>
</reference>
<organism evidence="2 3">
    <name type="scientific">Secundilactobacillus malefermentans</name>
    <dbReference type="NCBI Taxonomy" id="176292"/>
    <lineage>
        <taxon>Bacteria</taxon>
        <taxon>Bacillati</taxon>
        <taxon>Bacillota</taxon>
        <taxon>Bacilli</taxon>
        <taxon>Lactobacillales</taxon>
        <taxon>Lactobacillaceae</taxon>
        <taxon>Secundilactobacillus</taxon>
    </lineage>
</organism>
<dbReference type="STRING" id="1122149.FD44_GL000552"/>
<feature type="compositionally biased region" description="Polar residues" evidence="1">
    <location>
        <begin position="185"/>
        <end position="198"/>
    </location>
</feature>
<dbReference type="InterPro" id="IPR036249">
    <property type="entry name" value="Thioredoxin-like_sf"/>
</dbReference>